<feature type="transmembrane region" description="Helical" evidence="1">
    <location>
        <begin position="551"/>
        <end position="570"/>
    </location>
</feature>
<dbReference type="InterPro" id="IPR018674">
    <property type="entry name" value="DUF2142_membrane"/>
</dbReference>
<comment type="caution">
    <text evidence="2">The sequence shown here is derived from an EMBL/GenBank/DDBJ whole genome shotgun (WGS) entry which is preliminary data.</text>
</comment>
<dbReference type="Proteomes" id="UP000440513">
    <property type="component" value="Unassembled WGS sequence"/>
</dbReference>
<name>A0A7X2P442_9FIRM</name>
<dbReference type="Pfam" id="PF09913">
    <property type="entry name" value="DUF2142"/>
    <property type="match status" value="1"/>
</dbReference>
<protein>
    <submittedName>
        <fullName evidence="2">DUF2142 domain-containing protein</fullName>
    </submittedName>
</protein>
<feature type="transmembrane region" description="Helical" evidence="1">
    <location>
        <begin position="582"/>
        <end position="603"/>
    </location>
</feature>
<feature type="transmembrane region" description="Helical" evidence="1">
    <location>
        <begin position="228"/>
        <end position="247"/>
    </location>
</feature>
<sequence length="666" mass="75920">MMKSTKRSNKRKEKMNKKEYKKWLGLLCAMIGLCVILLSVYYWRIRETANSQHSYLQIEASEEQFQDKTGYIEVREMEQQFIVDENELTEFNVMFRKLEQQAEEPVQVELLKATDRERIQKWEIDGNTVGDYSYQTFHLSVPLKKIMGEKYIIHVIIPENSAIVPAVTNYEAYGEHVKTDGNDETGCMVFNLQATNAFLKNIYACLGVILCLSLVAFGFLIMRKEKRVEWYFLVLGLFMGSMYIVLFPPNTAPDEHSHIATAYYDANKILFRNGVDEEGYVLVRKTDAQIQDKMAISLADASYYYNQLLQKGGQEPAALNRGPLAAPFAAHLPQAVGIAIGWLFHTNGMITLYLGKITALLFYLLCVFWAVRFMPWGKMVMAVIALFPMSLEIAASYSYDCTVNALSFLFIGYTMYLIYEKEKVTWKDYAFLTVVGMWMAPCKLVYIFVCGIIFLIPSSKSNNPRGVLTGKIGIIVAIGMVTMLLRGAVVANLTSAPGTGYSDIERGWTLVQILEDPVNSMGVLFNTYFEQAEYYLGTIIGQSLGWLQVKVSWINITGFLLCMVFALFTDKKADYMTNKQKVLVGMLSLIMIGGIVLSMWLDFTPPQWKNVAGVQGRYFLPFLPMLVLMLKGKQTLRVERYSKRIMISMYILEILTVFDVWKAMIV</sequence>
<evidence type="ECO:0000313" key="3">
    <source>
        <dbReference type="Proteomes" id="UP000440513"/>
    </source>
</evidence>
<keyword evidence="1" id="KW-0472">Membrane</keyword>
<feature type="transmembrane region" description="Helical" evidence="1">
    <location>
        <begin position="401"/>
        <end position="419"/>
    </location>
</feature>
<feature type="transmembrane region" description="Helical" evidence="1">
    <location>
        <begin position="468"/>
        <end position="489"/>
    </location>
</feature>
<gene>
    <name evidence="2" type="ORF">FYJ57_10445</name>
</gene>
<feature type="transmembrane region" description="Helical" evidence="1">
    <location>
        <begin position="431"/>
        <end position="456"/>
    </location>
</feature>
<evidence type="ECO:0000256" key="1">
    <source>
        <dbReference type="SAM" id="Phobius"/>
    </source>
</evidence>
<keyword evidence="1" id="KW-0812">Transmembrane</keyword>
<feature type="transmembrane region" description="Helical" evidence="1">
    <location>
        <begin position="351"/>
        <end position="370"/>
    </location>
</feature>
<keyword evidence="3" id="KW-1185">Reference proteome</keyword>
<dbReference type="AlphaFoldDB" id="A0A7X2P442"/>
<reference evidence="2 3" key="1">
    <citation type="submission" date="2019-08" db="EMBL/GenBank/DDBJ databases">
        <title>In-depth cultivation of the pig gut microbiome towards novel bacterial diversity and tailored functional studies.</title>
        <authorList>
            <person name="Wylensek D."/>
            <person name="Hitch T.C.A."/>
            <person name="Clavel T."/>
        </authorList>
    </citation>
    <scope>NUCLEOTIDE SEQUENCE [LARGE SCALE GENOMIC DNA]</scope>
    <source>
        <strain evidence="2 3">BSM-380-WT-5A</strain>
    </source>
</reference>
<proteinExistence type="predicted"/>
<dbReference type="EMBL" id="VUMS01000018">
    <property type="protein sequence ID" value="MST67126.1"/>
    <property type="molecule type" value="Genomic_DNA"/>
</dbReference>
<feature type="transmembrane region" description="Helical" evidence="1">
    <location>
        <begin position="615"/>
        <end position="632"/>
    </location>
</feature>
<feature type="transmembrane region" description="Helical" evidence="1">
    <location>
        <begin position="20"/>
        <end position="43"/>
    </location>
</feature>
<keyword evidence="1" id="KW-1133">Transmembrane helix</keyword>
<accession>A0A7X2P442</accession>
<organism evidence="2 3">
    <name type="scientific">Oliverpabstia intestinalis</name>
    <dbReference type="NCBI Taxonomy" id="2606633"/>
    <lineage>
        <taxon>Bacteria</taxon>
        <taxon>Bacillati</taxon>
        <taxon>Bacillota</taxon>
        <taxon>Clostridia</taxon>
        <taxon>Lachnospirales</taxon>
        <taxon>Lachnospiraceae</taxon>
        <taxon>Oliverpabstia</taxon>
    </lineage>
</organism>
<evidence type="ECO:0000313" key="2">
    <source>
        <dbReference type="EMBL" id="MST67126.1"/>
    </source>
</evidence>
<feature type="transmembrane region" description="Helical" evidence="1">
    <location>
        <begin position="201"/>
        <end position="221"/>
    </location>
</feature>